<dbReference type="AlphaFoldDB" id="A0A8H7XMZ4"/>
<accession>A0A8H7XMZ4</accession>
<dbReference type="SUPFAM" id="SSF52047">
    <property type="entry name" value="RNI-like"/>
    <property type="match status" value="1"/>
</dbReference>
<comment type="caution">
    <text evidence="1">The sequence shown here is derived from an EMBL/GenBank/DDBJ whole genome shotgun (WGS) entry which is preliminary data.</text>
</comment>
<gene>
    <name evidence="1" type="ORF">JR316_011367</name>
</gene>
<name>A0A8H7XMZ4_PSICU</name>
<proteinExistence type="predicted"/>
<dbReference type="Gene3D" id="3.80.10.10">
    <property type="entry name" value="Ribonuclease Inhibitor"/>
    <property type="match status" value="1"/>
</dbReference>
<evidence type="ECO:0000313" key="1">
    <source>
        <dbReference type="EMBL" id="KAG5163587.1"/>
    </source>
</evidence>
<dbReference type="EMBL" id="JAFIQS010000014">
    <property type="protein sequence ID" value="KAG5163587.1"/>
    <property type="molecule type" value="Genomic_DNA"/>
</dbReference>
<sequence>MSRAYIQALDSVLIQTIILHVTTYWDGSFPKKYLSQLRLVSWQFRDAVDPFLFSGLKFDFKKRPLELVVQQLNDMARKQSEVFHYVKQLTIETTETQISTLINKATYVGLLSLALRSLLELRSVHWTISRLDEFNIIVDAITNLPYLEDLYLDFSGLPVHLQTTNMITLHRFTQLRSFGFRAQYPSDPLATSIIQQLRMNSTKESLTSLSIDFTGHTKNKEIFHEIVNDIPAWKSLQLKQLQAHGWKLVLHPNTIPHLRSLTSLDISRMDMESHSKIWSGLMAAGIQLQKLAGPLSMSLVMYLRSYAGLEHLTVYASSRVDGKKMFSDLSQSLTFHKKTLKFFDGASEHCSLNDMVAIRECEKLHYLAVHLRGGPSNDDFAKTVAIVLEIPNLEILKIDSSRAYAFTRGSSGQREHFDHTILDILQRFGQSLGSTPIIIFANRTYTAKGVVEDIE</sequence>
<dbReference type="InterPro" id="IPR032675">
    <property type="entry name" value="LRR_dom_sf"/>
</dbReference>
<organism evidence="1">
    <name type="scientific">Psilocybe cubensis</name>
    <name type="common">Psychedelic mushroom</name>
    <name type="synonym">Stropharia cubensis</name>
    <dbReference type="NCBI Taxonomy" id="181762"/>
    <lineage>
        <taxon>Eukaryota</taxon>
        <taxon>Fungi</taxon>
        <taxon>Dikarya</taxon>
        <taxon>Basidiomycota</taxon>
        <taxon>Agaricomycotina</taxon>
        <taxon>Agaricomycetes</taxon>
        <taxon>Agaricomycetidae</taxon>
        <taxon>Agaricales</taxon>
        <taxon>Agaricineae</taxon>
        <taxon>Strophariaceae</taxon>
        <taxon>Psilocybe</taxon>
    </lineage>
</organism>
<reference evidence="1" key="1">
    <citation type="submission" date="2021-02" db="EMBL/GenBank/DDBJ databases">
        <title>Psilocybe cubensis genome.</title>
        <authorList>
            <person name="Mckernan K.J."/>
            <person name="Crawford S."/>
            <person name="Trippe A."/>
            <person name="Kane L.T."/>
            <person name="Mclaughlin S."/>
        </authorList>
    </citation>
    <scope>NUCLEOTIDE SEQUENCE [LARGE SCALE GENOMIC DNA]</scope>
    <source>
        <strain evidence="1">MGC-MH-2018</strain>
    </source>
</reference>
<protein>
    <submittedName>
        <fullName evidence="1">Uncharacterized protein</fullName>
    </submittedName>
</protein>